<protein>
    <submittedName>
        <fullName evidence="2">Coenzyme F420 hydrogenase/dehydrogenase beta subunit domain protein</fullName>
    </submittedName>
</protein>
<dbReference type="GO" id="GO:0052592">
    <property type="term" value="F:oxidoreductase activity, acting on CH or CH2 groups, with an iron-sulfur protein as acceptor"/>
    <property type="evidence" value="ECO:0007669"/>
    <property type="project" value="TreeGrafter"/>
</dbReference>
<dbReference type="Pfam" id="PF12838">
    <property type="entry name" value="Fer4_7"/>
    <property type="match status" value="1"/>
</dbReference>
<dbReference type="InterPro" id="IPR017896">
    <property type="entry name" value="4Fe4S_Fe-S-bd"/>
</dbReference>
<dbReference type="InterPro" id="IPR007516">
    <property type="entry name" value="Co_F420_Hydgase/DH_bsu_N"/>
</dbReference>
<dbReference type="HOGENOM" id="CLU_037958_0_0_2"/>
<dbReference type="PANTHER" id="PTHR31332">
    <property type="entry name" value="7-HYDROXYMETHYL CHLOROPHYLL A REDUCTASE, CHLOROPLASTIC"/>
    <property type="match status" value="1"/>
</dbReference>
<gene>
    <name evidence="2" type="ordered locus">Mzhil_0337</name>
</gene>
<dbReference type="STRING" id="679901.Mzhil_0337"/>
<dbReference type="GeneID" id="10821942"/>
<sequence>MNENTYQELEKEVWLKGICSGCGACVAVCPPGSIYFEPGKSSDNPMHTGYCKSADDGVACGACYNVCPRVKDSLIEENDLLGNYMCIMSAKSQLDIPRRQSGGAVTAMLVNALETGLIDAVVVVAEDPWTLKPYSAVISDSDSVVSKAGSRYNWWVPLVSALNDAVIRQKYRNIAVVGVPCVAQAISRIRESDLDLLMPFRDSIRLMIGLFCTETFDYVKLLEEKLSREHSILPFKVERFDVKGKLEITLDDGNTITFPLSELEDCVRPGCNVCTDFTANYSDISAGSVGSPDGYTTLIIRTEKGKKLLDSAIEKDRLTIIDDCDLAIIEKLSDKKRKRK</sequence>
<dbReference type="KEGG" id="mzh:Mzhil_0337"/>
<keyword evidence="3" id="KW-1185">Reference proteome</keyword>
<evidence type="ECO:0000313" key="2">
    <source>
        <dbReference type="EMBL" id="AEH60213.1"/>
    </source>
</evidence>
<dbReference type="Pfam" id="PF04432">
    <property type="entry name" value="FrhB_FdhB_C"/>
    <property type="match status" value="1"/>
</dbReference>
<proteinExistence type="predicted"/>
<dbReference type="PROSITE" id="PS00198">
    <property type="entry name" value="4FE4S_FER_1"/>
    <property type="match status" value="1"/>
</dbReference>
<accession>F7XP18</accession>
<organism evidence="2 3">
    <name type="scientific">Methanosalsum zhilinae (strain DSM 4017 / NBRC 107636 / OCM 62 / WeN5)</name>
    <name type="common">Methanohalophilus zhilinae</name>
    <dbReference type="NCBI Taxonomy" id="679901"/>
    <lineage>
        <taxon>Archaea</taxon>
        <taxon>Methanobacteriati</taxon>
        <taxon>Methanobacteriota</taxon>
        <taxon>Stenosarchaea group</taxon>
        <taxon>Methanomicrobia</taxon>
        <taxon>Methanosarcinales</taxon>
        <taxon>Methanosarcinaceae</taxon>
        <taxon>Methanosalsum</taxon>
    </lineage>
</organism>
<dbReference type="Proteomes" id="UP000006622">
    <property type="component" value="Chromosome"/>
</dbReference>
<feature type="domain" description="4Fe-4S ferredoxin-type" evidence="1">
    <location>
        <begin position="10"/>
        <end position="39"/>
    </location>
</feature>
<dbReference type="InterPro" id="IPR007525">
    <property type="entry name" value="FrhB_FdhB_C"/>
</dbReference>
<dbReference type="PANTHER" id="PTHR31332:SF0">
    <property type="entry name" value="7-HYDROXYMETHYL CHLOROPHYLL A REDUCTASE, CHLOROPLASTIC"/>
    <property type="match status" value="1"/>
</dbReference>
<dbReference type="InterPro" id="IPR045220">
    <property type="entry name" value="FRHB/FDHB/HCAR-like"/>
</dbReference>
<dbReference type="AlphaFoldDB" id="F7XP18"/>
<evidence type="ECO:0000259" key="1">
    <source>
        <dbReference type="PROSITE" id="PS51379"/>
    </source>
</evidence>
<dbReference type="Pfam" id="PF04422">
    <property type="entry name" value="FrhB_FdhB_N"/>
    <property type="match status" value="1"/>
</dbReference>
<dbReference type="Gene3D" id="3.30.70.20">
    <property type="match status" value="1"/>
</dbReference>
<dbReference type="RefSeq" id="WP_013897652.1">
    <property type="nucleotide sequence ID" value="NC_015676.1"/>
</dbReference>
<dbReference type="EMBL" id="CP002101">
    <property type="protein sequence ID" value="AEH60213.1"/>
    <property type="molecule type" value="Genomic_DNA"/>
</dbReference>
<dbReference type="InterPro" id="IPR017900">
    <property type="entry name" value="4Fe4S_Fe_S_CS"/>
</dbReference>
<dbReference type="PROSITE" id="PS51379">
    <property type="entry name" value="4FE4S_FER_2"/>
    <property type="match status" value="1"/>
</dbReference>
<evidence type="ECO:0000313" key="3">
    <source>
        <dbReference type="Proteomes" id="UP000006622"/>
    </source>
</evidence>
<dbReference type="SUPFAM" id="SSF54862">
    <property type="entry name" value="4Fe-4S ferredoxins"/>
    <property type="match status" value="1"/>
</dbReference>
<name>F7XP18_METZD</name>
<reference evidence="2 3" key="1">
    <citation type="submission" date="2010-07" db="EMBL/GenBank/DDBJ databases">
        <title>The complete genome of Methanosalsum zhilinae DSM 4017.</title>
        <authorList>
            <consortium name="US DOE Joint Genome Institute (JGI-PGF)"/>
            <person name="Lucas S."/>
            <person name="Copeland A."/>
            <person name="Lapidus A."/>
            <person name="Glavina del Rio T."/>
            <person name="Dalin E."/>
            <person name="Tice H."/>
            <person name="Bruce D."/>
            <person name="Goodwin L."/>
            <person name="Pitluck S."/>
            <person name="Kyrpides N."/>
            <person name="Mavromatis K."/>
            <person name="Ovchinnikova G."/>
            <person name="Daligault H."/>
            <person name="Detter J.C."/>
            <person name="Han C."/>
            <person name="Tapia R."/>
            <person name="Larimer F."/>
            <person name="Land M."/>
            <person name="Hauser L."/>
            <person name="Markowitz V."/>
            <person name="Cheng J.-F."/>
            <person name="Hugenholtz P."/>
            <person name="Woyke T."/>
            <person name="Wu D."/>
            <person name="Spring S."/>
            <person name="Schueler E."/>
            <person name="Brambilla E."/>
            <person name="Klenk H.-P."/>
            <person name="Eisen J.A."/>
        </authorList>
    </citation>
    <scope>NUCLEOTIDE SEQUENCE [LARGE SCALE GENOMIC DNA]</scope>
    <source>
        <strain evidence="3">DSM 4017 / NBRC 107636 / OCM 62 / WeN5</strain>
    </source>
</reference>